<keyword evidence="11" id="KW-0812">Transmembrane</keyword>
<feature type="transmembrane region" description="Helical" evidence="11">
    <location>
        <begin position="93"/>
        <end position="109"/>
    </location>
</feature>
<evidence type="ECO:0000313" key="13">
    <source>
        <dbReference type="EMBL" id="MBH0781273.1"/>
    </source>
</evidence>
<feature type="compositionally biased region" description="Pro residues" evidence="10">
    <location>
        <begin position="259"/>
        <end position="269"/>
    </location>
</feature>
<evidence type="ECO:0000256" key="7">
    <source>
        <dbReference type="ARBA" id="ARBA00022840"/>
    </source>
</evidence>
<dbReference type="SUPFAM" id="SSF55874">
    <property type="entry name" value="ATPase domain of HSP90 chaperone/DNA topoisomerase II/histidine kinase"/>
    <property type="match status" value="1"/>
</dbReference>
<dbReference type="CDD" id="cd16917">
    <property type="entry name" value="HATPase_UhpB-NarQ-NarX-like"/>
    <property type="match status" value="1"/>
</dbReference>
<dbReference type="AlphaFoldDB" id="A0A931IIL7"/>
<dbReference type="InterPro" id="IPR050482">
    <property type="entry name" value="Sensor_HK_TwoCompSys"/>
</dbReference>
<dbReference type="EMBL" id="JADMLG010000023">
    <property type="protein sequence ID" value="MBH0781273.1"/>
    <property type="molecule type" value="Genomic_DNA"/>
</dbReference>
<evidence type="ECO:0000313" key="14">
    <source>
        <dbReference type="Proteomes" id="UP000655751"/>
    </source>
</evidence>
<comment type="catalytic activity">
    <reaction evidence="1">
        <text>ATP + protein L-histidine = ADP + protein N-phospho-L-histidine.</text>
        <dbReference type="EC" id="2.7.13.3"/>
    </reaction>
</comment>
<keyword evidence="7" id="KW-0067">ATP-binding</keyword>
<organism evidence="13 14">
    <name type="scientific">Nocardia bovistercoris</name>
    <dbReference type="NCBI Taxonomy" id="2785916"/>
    <lineage>
        <taxon>Bacteria</taxon>
        <taxon>Bacillati</taxon>
        <taxon>Actinomycetota</taxon>
        <taxon>Actinomycetes</taxon>
        <taxon>Mycobacteriales</taxon>
        <taxon>Nocardiaceae</taxon>
        <taxon>Nocardia</taxon>
    </lineage>
</organism>
<evidence type="ECO:0000256" key="4">
    <source>
        <dbReference type="ARBA" id="ARBA00022679"/>
    </source>
</evidence>
<keyword evidence="4" id="KW-0808">Transferase</keyword>
<dbReference type="Proteomes" id="UP000655751">
    <property type="component" value="Unassembled WGS sequence"/>
</dbReference>
<dbReference type="GO" id="GO:0000155">
    <property type="term" value="F:phosphorelay sensor kinase activity"/>
    <property type="evidence" value="ECO:0007669"/>
    <property type="project" value="InterPro"/>
</dbReference>
<evidence type="ECO:0000256" key="3">
    <source>
        <dbReference type="ARBA" id="ARBA00022553"/>
    </source>
</evidence>
<evidence type="ECO:0000259" key="12">
    <source>
        <dbReference type="Pfam" id="PF07730"/>
    </source>
</evidence>
<evidence type="ECO:0000256" key="2">
    <source>
        <dbReference type="ARBA" id="ARBA00012438"/>
    </source>
</evidence>
<evidence type="ECO:0000256" key="9">
    <source>
        <dbReference type="SAM" id="Coils"/>
    </source>
</evidence>
<keyword evidence="3" id="KW-0597">Phosphoprotein</keyword>
<dbReference type="PANTHER" id="PTHR24421:SF10">
    <property type="entry name" value="NITRATE_NITRITE SENSOR PROTEIN NARQ"/>
    <property type="match status" value="1"/>
</dbReference>
<evidence type="ECO:0000256" key="11">
    <source>
        <dbReference type="SAM" id="Phobius"/>
    </source>
</evidence>
<dbReference type="Pfam" id="PF07730">
    <property type="entry name" value="HisKA_3"/>
    <property type="match status" value="1"/>
</dbReference>
<dbReference type="PANTHER" id="PTHR24421">
    <property type="entry name" value="NITRATE/NITRITE SENSOR PROTEIN NARX-RELATED"/>
    <property type="match status" value="1"/>
</dbReference>
<keyword evidence="9" id="KW-0175">Coiled coil</keyword>
<dbReference type="GO" id="GO:0016020">
    <property type="term" value="C:membrane"/>
    <property type="evidence" value="ECO:0007669"/>
    <property type="project" value="InterPro"/>
</dbReference>
<accession>A0A931IIL7</accession>
<dbReference type="Gene3D" id="3.30.565.10">
    <property type="entry name" value="Histidine kinase-like ATPase, C-terminal domain"/>
    <property type="match status" value="1"/>
</dbReference>
<feature type="domain" description="Signal transduction histidine kinase subgroup 3 dimerisation and phosphoacceptor" evidence="12">
    <location>
        <begin position="167"/>
        <end position="232"/>
    </location>
</feature>
<sequence length="418" mass="44513">MVIALVQLAGARAANLEQHDVHALAWPAYILLLAGPAALVLRRQSPFPVLALTLSAAAAYLISGYGYGPIFLSVAVAFLTAAVVGSRWWTYPLLPLAYLLTVWPLPALLDHPTTPWQQFAAAGWLTVLLATAEGIRQRRTVIEARAQRAEAARRDEEAQRELRASEERLAIARELHDVLAQSLSLIDLQSSVALELFEEKPAQAVSALTTINSASKEALARAQTMLEKIRPGSAPEEIAPRADLEPEPDGASSNGHTPQPAPAPRPPTPSIEDLDNLLQRPRTAGLTVDTKVIGTREPLPSVLDAAAVRIIQESLTNVVRHAPGACATVTVRYTPESVDLTIDNTRPTGRSTTGPGGRNGIIGMRERAHALGGQLTAGPRPSGGFRVAARLPNRLQSPEPPEPVEADADTAAAGVDRA</sequence>
<feature type="region of interest" description="Disordered" evidence="10">
    <location>
        <begin position="229"/>
        <end position="274"/>
    </location>
</feature>
<dbReference type="InterPro" id="IPR011712">
    <property type="entry name" value="Sig_transdc_His_kin_sub3_dim/P"/>
</dbReference>
<dbReference type="GO" id="GO:0005524">
    <property type="term" value="F:ATP binding"/>
    <property type="evidence" value="ECO:0007669"/>
    <property type="project" value="UniProtKB-KW"/>
</dbReference>
<keyword evidence="6 13" id="KW-0418">Kinase</keyword>
<proteinExistence type="predicted"/>
<protein>
    <recommendedName>
        <fullName evidence="2">histidine kinase</fullName>
        <ecNumber evidence="2">2.7.13.3</ecNumber>
    </recommendedName>
</protein>
<keyword evidence="8" id="KW-0902">Two-component regulatory system</keyword>
<feature type="coiled-coil region" evidence="9">
    <location>
        <begin position="139"/>
        <end position="175"/>
    </location>
</feature>
<evidence type="ECO:0000256" key="8">
    <source>
        <dbReference type="ARBA" id="ARBA00023012"/>
    </source>
</evidence>
<feature type="transmembrane region" description="Helical" evidence="11">
    <location>
        <begin position="23"/>
        <end position="40"/>
    </location>
</feature>
<keyword evidence="14" id="KW-1185">Reference proteome</keyword>
<keyword evidence="11" id="KW-1133">Transmembrane helix</keyword>
<dbReference type="InterPro" id="IPR036890">
    <property type="entry name" value="HATPase_C_sf"/>
</dbReference>
<dbReference type="EC" id="2.7.13.3" evidence="2"/>
<feature type="compositionally biased region" description="Low complexity" evidence="10">
    <location>
        <begin position="409"/>
        <end position="418"/>
    </location>
</feature>
<dbReference type="Gene3D" id="1.20.5.1930">
    <property type="match status" value="1"/>
</dbReference>
<reference evidence="13" key="1">
    <citation type="submission" date="2020-11" db="EMBL/GenBank/DDBJ databases">
        <title>Nocardia NEAU-351.nov., a novel actinomycete isolated from the cow dung.</title>
        <authorList>
            <person name="Zhang X."/>
        </authorList>
    </citation>
    <scope>NUCLEOTIDE SEQUENCE</scope>
    <source>
        <strain evidence="13">NEAU-351</strain>
    </source>
</reference>
<gene>
    <name evidence="13" type="ORF">IT779_33880</name>
</gene>
<comment type="caution">
    <text evidence="13">The sequence shown here is derived from an EMBL/GenBank/DDBJ whole genome shotgun (WGS) entry which is preliminary data.</text>
</comment>
<name>A0A931IIL7_9NOCA</name>
<feature type="region of interest" description="Disordered" evidence="10">
    <location>
        <begin position="373"/>
        <end position="418"/>
    </location>
</feature>
<evidence type="ECO:0000256" key="1">
    <source>
        <dbReference type="ARBA" id="ARBA00000085"/>
    </source>
</evidence>
<dbReference type="GO" id="GO:0046983">
    <property type="term" value="F:protein dimerization activity"/>
    <property type="evidence" value="ECO:0007669"/>
    <property type="project" value="InterPro"/>
</dbReference>
<feature type="region of interest" description="Disordered" evidence="10">
    <location>
        <begin position="340"/>
        <end position="359"/>
    </location>
</feature>
<keyword evidence="11" id="KW-0472">Membrane</keyword>
<evidence type="ECO:0000256" key="10">
    <source>
        <dbReference type="SAM" id="MobiDB-lite"/>
    </source>
</evidence>
<feature type="compositionally biased region" description="Low complexity" evidence="10">
    <location>
        <begin position="344"/>
        <end position="353"/>
    </location>
</feature>
<keyword evidence="5" id="KW-0547">Nucleotide-binding</keyword>
<evidence type="ECO:0000256" key="6">
    <source>
        <dbReference type="ARBA" id="ARBA00022777"/>
    </source>
</evidence>
<evidence type="ECO:0000256" key="5">
    <source>
        <dbReference type="ARBA" id="ARBA00022741"/>
    </source>
</evidence>